<evidence type="ECO:0000256" key="2">
    <source>
        <dbReference type="ARBA" id="ARBA00043974"/>
    </source>
</evidence>
<evidence type="ECO:0000313" key="4">
    <source>
        <dbReference type="EMBL" id="KAF2460962.1"/>
    </source>
</evidence>
<dbReference type="AlphaFoldDB" id="A0A6A6PAW2"/>
<comment type="similarity">
    <text evidence="2">Belongs to the POMP/UMP1 family.</text>
</comment>
<keyword evidence="5" id="KW-1185">Reference proteome</keyword>
<dbReference type="EMBL" id="MU001672">
    <property type="protein sequence ID" value="KAF2460962.1"/>
    <property type="molecule type" value="Genomic_DNA"/>
</dbReference>
<dbReference type="GO" id="GO:0005737">
    <property type="term" value="C:cytoplasm"/>
    <property type="evidence" value="ECO:0007669"/>
    <property type="project" value="TreeGrafter"/>
</dbReference>
<keyword evidence="1" id="KW-0143">Chaperone</keyword>
<dbReference type="OrthoDB" id="15001at2759"/>
<reference evidence="4" key="1">
    <citation type="journal article" date="2020" name="Stud. Mycol.">
        <title>101 Dothideomycetes genomes: a test case for predicting lifestyles and emergence of pathogens.</title>
        <authorList>
            <person name="Haridas S."/>
            <person name="Albert R."/>
            <person name="Binder M."/>
            <person name="Bloem J."/>
            <person name="Labutti K."/>
            <person name="Salamov A."/>
            <person name="Andreopoulos B."/>
            <person name="Baker S."/>
            <person name="Barry K."/>
            <person name="Bills G."/>
            <person name="Bluhm B."/>
            <person name="Cannon C."/>
            <person name="Castanera R."/>
            <person name="Culley D."/>
            <person name="Daum C."/>
            <person name="Ezra D."/>
            <person name="Gonzalez J."/>
            <person name="Henrissat B."/>
            <person name="Kuo A."/>
            <person name="Liang C."/>
            <person name="Lipzen A."/>
            <person name="Lutzoni F."/>
            <person name="Magnuson J."/>
            <person name="Mondo S."/>
            <person name="Nolan M."/>
            <person name="Ohm R."/>
            <person name="Pangilinan J."/>
            <person name="Park H.-J."/>
            <person name="Ramirez L."/>
            <person name="Alfaro M."/>
            <person name="Sun H."/>
            <person name="Tritt A."/>
            <person name="Yoshinaga Y."/>
            <person name="Zwiers L.-H."/>
            <person name="Turgeon B."/>
            <person name="Goodwin S."/>
            <person name="Spatafora J."/>
            <person name="Crous P."/>
            <person name="Grigoriev I."/>
        </authorList>
    </citation>
    <scope>NUCLEOTIDE SEQUENCE</scope>
    <source>
        <strain evidence="4">ATCC 16933</strain>
    </source>
</reference>
<dbReference type="GO" id="GO:0043248">
    <property type="term" value="P:proteasome assembly"/>
    <property type="evidence" value="ECO:0007669"/>
    <property type="project" value="InterPro"/>
</dbReference>
<dbReference type="PANTHER" id="PTHR12828">
    <property type="entry name" value="PROTEASOME MATURATION PROTEIN UMP1"/>
    <property type="match status" value="1"/>
</dbReference>
<evidence type="ECO:0000256" key="3">
    <source>
        <dbReference type="SAM" id="MobiDB-lite"/>
    </source>
</evidence>
<name>A0A6A6PAW2_9PEZI</name>
<dbReference type="PANTHER" id="PTHR12828:SF3">
    <property type="entry name" value="PROTEASOME MATURATION PROTEIN"/>
    <property type="match status" value="1"/>
</dbReference>
<sequence length="169" mass="17777">MNTTSLRIVPQTAHPTSTTPTPGAPSAPGVPDTLRTNLGLAAPSSLLPNKPTDPAAATATAAGAAAPQSSHPLEPRLRAWRATQDALRGELLRRQFGVGEPVRRGMEGATVRAGEWRPACLGGSAGVHADVLAGRDADVDWEDVFGKDGVAERGADFHREMEVRSKMVW</sequence>
<feature type="compositionally biased region" description="Low complexity" evidence="3">
    <location>
        <begin position="52"/>
        <end position="67"/>
    </location>
</feature>
<feature type="region of interest" description="Disordered" evidence="3">
    <location>
        <begin position="1"/>
        <end position="75"/>
    </location>
</feature>
<dbReference type="InterPro" id="IPR008012">
    <property type="entry name" value="Ump1"/>
</dbReference>
<evidence type="ECO:0000256" key="1">
    <source>
        <dbReference type="ARBA" id="ARBA00023186"/>
    </source>
</evidence>
<dbReference type="GO" id="GO:0000502">
    <property type="term" value="C:proteasome complex"/>
    <property type="evidence" value="ECO:0007669"/>
    <property type="project" value="UniProtKB-KW"/>
</dbReference>
<proteinExistence type="inferred from homology"/>
<dbReference type="Proteomes" id="UP000799766">
    <property type="component" value="Unassembled WGS sequence"/>
</dbReference>
<keyword evidence="4" id="KW-0647">Proteasome</keyword>
<organism evidence="4 5">
    <name type="scientific">Lineolata rhizophorae</name>
    <dbReference type="NCBI Taxonomy" id="578093"/>
    <lineage>
        <taxon>Eukaryota</taxon>
        <taxon>Fungi</taxon>
        <taxon>Dikarya</taxon>
        <taxon>Ascomycota</taxon>
        <taxon>Pezizomycotina</taxon>
        <taxon>Dothideomycetes</taxon>
        <taxon>Dothideomycetes incertae sedis</taxon>
        <taxon>Lineolatales</taxon>
        <taxon>Lineolataceae</taxon>
        <taxon>Lineolata</taxon>
    </lineage>
</organism>
<feature type="compositionally biased region" description="Low complexity" evidence="3">
    <location>
        <begin position="12"/>
        <end position="29"/>
    </location>
</feature>
<protein>
    <submittedName>
        <fullName evidence="4">Proteasome maturation factor UMP1-domain-containing protein</fullName>
    </submittedName>
</protein>
<accession>A0A6A6PAW2</accession>
<dbReference type="Pfam" id="PF05348">
    <property type="entry name" value="UMP1"/>
    <property type="match status" value="1"/>
</dbReference>
<gene>
    <name evidence="4" type="ORF">BDY21DRAFT_376765</name>
</gene>
<dbReference type="GO" id="GO:0005634">
    <property type="term" value="C:nucleus"/>
    <property type="evidence" value="ECO:0007669"/>
    <property type="project" value="TreeGrafter"/>
</dbReference>
<evidence type="ECO:0000313" key="5">
    <source>
        <dbReference type="Proteomes" id="UP000799766"/>
    </source>
</evidence>